<dbReference type="GO" id="GO:0016740">
    <property type="term" value="F:transferase activity"/>
    <property type="evidence" value="ECO:0007669"/>
    <property type="project" value="UniProtKB-KW"/>
</dbReference>
<keyword evidence="1" id="KW-1133">Transmembrane helix</keyword>
<dbReference type="SUPFAM" id="SSF53448">
    <property type="entry name" value="Nucleotide-diphospho-sugar transferases"/>
    <property type="match status" value="1"/>
</dbReference>
<protein>
    <submittedName>
        <fullName evidence="3">Glycosyl transferase</fullName>
    </submittedName>
</protein>
<keyword evidence="1" id="KW-0812">Transmembrane</keyword>
<evidence type="ECO:0000313" key="3">
    <source>
        <dbReference type="EMBL" id="OKH25034.1"/>
    </source>
</evidence>
<proteinExistence type="predicted"/>
<comment type="caution">
    <text evidence="3">The sequence shown here is derived from an EMBL/GenBank/DDBJ whole genome shotgun (WGS) entry which is preliminary data.</text>
</comment>
<name>A0A1U7HNA1_9CHRO</name>
<dbReference type="PANTHER" id="PTHR43685:SF3">
    <property type="entry name" value="SLR2126 PROTEIN"/>
    <property type="match status" value="1"/>
</dbReference>
<accession>A0A1U7HNA1</accession>
<dbReference type="Proteomes" id="UP000185984">
    <property type="component" value="Unassembled WGS sequence"/>
</dbReference>
<dbReference type="OrthoDB" id="153025at2"/>
<dbReference type="EMBL" id="MRCC01000011">
    <property type="protein sequence ID" value="OKH25034.1"/>
    <property type="molecule type" value="Genomic_DNA"/>
</dbReference>
<dbReference type="STRING" id="247279.NIES1031_14380"/>
<feature type="transmembrane region" description="Helical" evidence="1">
    <location>
        <begin position="272"/>
        <end position="291"/>
    </location>
</feature>
<dbReference type="Gene3D" id="3.90.550.10">
    <property type="entry name" value="Spore Coat Polysaccharide Biosynthesis Protein SpsA, Chain A"/>
    <property type="match status" value="1"/>
</dbReference>
<evidence type="ECO:0000259" key="2">
    <source>
        <dbReference type="Pfam" id="PF00535"/>
    </source>
</evidence>
<evidence type="ECO:0000256" key="1">
    <source>
        <dbReference type="SAM" id="Phobius"/>
    </source>
</evidence>
<dbReference type="InterPro" id="IPR001173">
    <property type="entry name" value="Glyco_trans_2-like"/>
</dbReference>
<gene>
    <name evidence="3" type="ORF">NIES1031_14380</name>
</gene>
<dbReference type="AlphaFoldDB" id="A0A1U7HNA1"/>
<keyword evidence="3" id="KW-0808">Transferase</keyword>
<dbReference type="Pfam" id="PF00535">
    <property type="entry name" value="Glycos_transf_2"/>
    <property type="match status" value="1"/>
</dbReference>
<dbReference type="RefSeq" id="WP_073550224.1">
    <property type="nucleotide sequence ID" value="NZ_CAWMVK010000003.1"/>
</dbReference>
<feature type="domain" description="Glycosyltransferase 2-like" evidence="2">
    <location>
        <begin position="12"/>
        <end position="173"/>
    </location>
</feature>
<keyword evidence="4" id="KW-1185">Reference proteome</keyword>
<dbReference type="InterPro" id="IPR050834">
    <property type="entry name" value="Glycosyltransf_2"/>
</dbReference>
<reference evidence="3 4" key="1">
    <citation type="submission" date="2016-11" db="EMBL/GenBank/DDBJ databases">
        <title>Draft Genome Sequences of Nine Cyanobacterial Strains from Diverse Habitats.</title>
        <authorList>
            <person name="Zhu T."/>
            <person name="Hou S."/>
            <person name="Lu X."/>
            <person name="Hess W.R."/>
        </authorList>
    </citation>
    <scope>NUCLEOTIDE SEQUENCE [LARGE SCALE GENOMIC DNA]</scope>
    <source>
        <strain evidence="3 4">5.2 s.c.1</strain>
    </source>
</reference>
<organism evidence="3 4">
    <name type="scientific">Chroogloeocystis siderophila 5.2 s.c.1</name>
    <dbReference type="NCBI Taxonomy" id="247279"/>
    <lineage>
        <taxon>Bacteria</taxon>
        <taxon>Bacillati</taxon>
        <taxon>Cyanobacteriota</taxon>
        <taxon>Cyanophyceae</taxon>
        <taxon>Oscillatoriophycideae</taxon>
        <taxon>Chroococcales</taxon>
        <taxon>Chroococcaceae</taxon>
        <taxon>Chroogloeocystis</taxon>
    </lineage>
</organism>
<sequence length="308" mass="35138">MTSSTNQELLFSIIIPTYARPDRLKNCLHAIAQLDYPRDRFEVIVVDDGSPMSLELVVKPFSNQFTLTLLKEVNSGPATARNHGAAKANGKFLVFTDDDCMPVSSWLTALEKCFETAPECLIGGKILNALTDNLCSTASQLLIDYLYAYYNSTAQQAQFFASNNFAVPAKLFRSLGGFDTTFPLAAGEDREFCDRWLYSGYSMLYAPEVQVYHAHKLSLRSFWRQHFNYGRGAFYFHQARSRRNVEQIEIEPLSFYFNLLRYPLSVRSQHPVVLSIFFVISQIANITGFFWERSHQKYKDLTTSQTVA</sequence>
<dbReference type="InterPro" id="IPR029044">
    <property type="entry name" value="Nucleotide-diphossugar_trans"/>
</dbReference>
<dbReference type="PANTHER" id="PTHR43685">
    <property type="entry name" value="GLYCOSYLTRANSFERASE"/>
    <property type="match status" value="1"/>
</dbReference>
<evidence type="ECO:0000313" key="4">
    <source>
        <dbReference type="Proteomes" id="UP000185984"/>
    </source>
</evidence>
<keyword evidence="1" id="KW-0472">Membrane</keyword>